<organism evidence="1 2">
    <name type="scientific">Paramecium octaurelia</name>
    <dbReference type="NCBI Taxonomy" id="43137"/>
    <lineage>
        <taxon>Eukaryota</taxon>
        <taxon>Sar</taxon>
        <taxon>Alveolata</taxon>
        <taxon>Ciliophora</taxon>
        <taxon>Intramacronucleata</taxon>
        <taxon>Oligohymenophorea</taxon>
        <taxon>Peniculida</taxon>
        <taxon>Parameciidae</taxon>
        <taxon>Paramecium</taxon>
    </lineage>
</organism>
<accession>A0A8S1X9N1</accession>
<dbReference type="Proteomes" id="UP000683925">
    <property type="component" value="Unassembled WGS sequence"/>
</dbReference>
<dbReference type="AlphaFoldDB" id="A0A8S1X9N1"/>
<sequence>MMDKLETKYLPKDGNSYLFKFASLYQQNITIMLLISKQQKQIRNPQNNQNGLRNIEFYVQNLQYQQFVRIVQDAELMRPSSLQQNWQICLEFLIRRRATQIWYILLLFDLSG</sequence>
<proteinExistence type="predicted"/>
<protein>
    <submittedName>
        <fullName evidence="1">Uncharacterized protein</fullName>
    </submittedName>
</protein>
<evidence type="ECO:0000313" key="2">
    <source>
        <dbReference type="Proteomes" id="UP000683925"/>
    </source>
</evidence>
<evidence type="ECO:0000313" key="1">
    <source>
        <dbReference type="EMBL" id="CAD8197695.1"/>
    </source>
</evidence>
<gene>
    <name evidence="1" type="ORF">POCTA_138.1.T1150017</name>
</gene>
<keyword evidence="2" id="KW-1185">Reference proteome</keyword>
<reference evidence="1" key="1">
    <citation type="submission" date="2021-01" db="EMBL/GenBank/DDBJ databases">
        <authorList>
            <consortium name="Genoscope - CEA"/>
            <person name="William W."/>
        </authorList>
    </citation>
    <scope>NUCLEOTIDE SEQUENCE</scope>
</reference>
<dbReference type="EMBL" id="CAJJDP010000115">
    <property type="protein sequence ID" value="CAD8197695.1"/>
    <property type="molecule type" value="Genomic_DNA"/>
</dbReference>
<comment type="caution">
    <text evidence="1">The sequence shown here is derived from an EMBL/GenBank/DDBJ whole genome shotgun (WGS) entry which is preliminary data.</text>
</comment>
<name>A0A8S1X9N1_PAROT</name>